<keyword evidence="2" id="KW-1185">Reference proteome</keyword>
<name>A0ABD1PET0_9LAMI</name>
<protein>
    <submittedName>
        <fullName evidence="1">Retrovirus-related Pol poly from transposon</fullName>
    </submittedName>
</protein>
<evidence type="ECO:0000313" key="2">
    <source>
        <dbReference type="Proteomes" id="UP001604336"/>
    </source>
</evidence>
<sequence length="134" mass="15592">MFGILYKYRIKRNPLKCTFGVTSRKFLSYVVNQRGIEANPKKIKALIDMRSPSSPKEVQSLTKRLAALNRFISKATDHYQPFFQNYQGKNGLNERKSVRMLFGNSKPGLEEPLCYSSPRMEKLYSSTLQYRISR</sequence>
<gene>
    <name evidence="1" type="ORF">Adt_45323</name>
</gene>
<organism evidence="1 2">
    <name type="scientific">Abeliophyllum distichum</name>
    <dbReference type="NCBI Taxonomy" id="126358"/>
    <lineage>
        <taxon>Eukaryota</taxon>
        <taxon>Viridiplantae</taxon>
        <taxon>Streptophyta</taxon>
        <taxon>Embryophyta</taxon>
        <taxon>Tracheophyta</taxon>
        <taxon>Spermatophyta</taxon>
        <taxon>Magnoliopsida</taxon>
        <taxon>eudicotyledons</taxon>
        <taxon>Gunneridae</taxon>
        <taxon>Pentapetalae</taxon>
        <taxon>asterids</taxon>
        <taxon>lamiids</taxon>
        <taxon>Lamiales</taxon>
        <taxon>Oleaceae</taxon>
        <taxon>Forsythieae</taxon>
        <taxon>Abeliophyllum</taxon>
    </lineage>
</organism>
<dbReference type="SUPFAM" id="SSF56672">
    <property type="entry name" value="DNA/RNA polymerases"/>
    <property type="match status" value="1"/>
</dbReference>
<proteinExistence type="predicted"/>
<evidence type="ECO:0000313" key="1">
    <source>
        <dbReference type="EMBL" id="KAL2461903.1"/>
    </source>
</evidence>
<dbReference type="Proteomes" id="UP001604336">
    <property type="component" value="Unassembled WGS sequence"/>
</dbReference>
<comment type="caution">
    <text evidence="1">The sequence shown here is derived from an EMBL/GenBank/DDBJ whole genome shotgun (WGS) entry which is preliminary data.</text>
</comment>
<dbReference type="InterPro" id="IPR043502">
    <property type="entry name" value="DNA/RNA_pol_sf"/>
</dbReference>
<dbReference type="AlphaFoldDB" id="A0ABD1PET0"/>
<dbReference type="EMBL" id="JBFOLK010000014">
    <property type="protein sequence ID" value="KAL2461903.1"/>
    <property type="molecule type" value="Genomic_DNA"/>
</dbReference>
<accession>A0ABD1PET0</accession>
<reference evidence="2" key="1">
    <citation type="submission" date="2024-07" db="EMBL/GenBank/DDBJ databases">
        <title>Two chromosome-level genome assemblies of Korean endemic species Abeliophyllum distichum and Forsythia ovata (Oleaceae).</title>
        <authorList>
            <person name="Jang H."/>
        </authorList>
    </citation>
    <scope>NUCLEOTIDE SEQUENCE [LARGE SCALE GENOMIC DNA]</scope>
</reference>